<evidence type="ECO:0000313" key="3">
    <source>
        <dbReference type="Proteomes" id="UP000005408"/>
    </source>
</evidence>
<dbReference type="AlphaFoldDB" id="A0A8W8NZY5"/>
<protein>
    <recommendedName>
        <fullName evidence="4">C2H2-type domain-containing protein</fullName>
    </recommendedName>
</protein>
<dbReference type="PANTHER" id="PTHR31912">
    <property type="entry name" value="IP13529P"/>
    <property type="match status" value="1"/>
</dbReference>
<feature type="region of interest" description="Disordered" evidence="1">
    <location>
        <begin position="78"/>
        <end position="110"/>
    </location>
</feature>
<dbReference type="Proteomes" id="UP000005408">
    <property type="component" value="Unassembled WGS sequence"/>
</dbReference>
<accession>A0A8W8NZY5</accession>
<evidence type="ECO:0000313" key="2">
    <source>
        <dbReference type="EnsemblMetazoa" id="G7844.1:cds"/>
    </source>
</evidence>
<sequence>MKRRAEELLFCKLCNFSTTFSSHLQRHNNTEKHLRNCRIAVSDEGLSCQGQNYQDTDVDDRKTSSNLNVEEESTILDKTVSSSDSFDEDDGGDDDSDNGDDDSDDGDDDVLVTIIPSNDQPWFPFESKLQMYLYILIHSKTHTLSDETAKFIWFIMKESGIEMPSFSSVKSLRISGDMKPESLLSREESKDGNPFWIIKPSALVSMALSHPDTATDLHRYGRVSSDGQTFIEEQADGSKWVKEIQTHYASDGQRSFYSGDFVSSSIHDLEDIGQISTFLQDIQYDILYAKVKIFRRSTIPGLARKSLISMDRFEMWNIGHLSTFQKIHEYTFYKSVNENVIQVTDDEKNSLVSPNPHKLRFQPVYTVPLNLFMDDTSANKSKKWKPLHCTQLQLAGIPKAKKQTLSSIKFISASAEVPILEMARVVIDDIKNSEGGILTFDANGKEKVTVIPFLSLCVCDFNMMAEASNHMGANTYKFCPRLTKILQYGKGLREILLLPKRILEHLDVNNSKELRQNHGLKPYPNPLWNILNPHRDIPVGILHWLYLGIGKHLLKACIQELPEMKQEQLCMLIESCDQSAFGTKVSRDTIIYIDSRQGKDIKTYLQIAPFHFAVVGLERRKVDLLCQLAEISKILTCKKEFSDYSLESLQDRIDTYLLGIRNYFPHLQQKVKTHLSVHVVDDILDHGPMDAYKEDAFEKMHGRIRDQLFNQNSHARSRDTAIAFAEMEVLNHILTGGFFPNGEEWLQASDLVQKTSNSQEVRGFLGMPSSEDTSSSSMKLRKAINRERGSLVWETVDDDTIQMLSSTCISRNIPVNFTGAKRSKFRSVRTKADQLANKGTPVLIYVDDNTEEVGIFQEGWLISTREGARIELAQIQKVKLQNSARIAESQLERVAISEEFLLVPVSDVLSILSLVHDCLSEGCRVKDGYLNVCVEQEMKEVRKKFWKHKRNAVYLLNKFSFANARCKYFD</sequence>
<feature type="compositionally biased region" description="Acidic residues" evidence="1">
    <location>
        <begin position="85"/>
        <end position="110"/>
    </location>
</feature>
<evidence type="ECO:0000256" key="1">
    <source>
        <dbReference type="SAM" id="MobiDB-lite"/>
    </source>
</evidence>
<organism evidence="2 3">
    <name type="scientific">Magallana gigas</name>
    <name type="common">Pacific oyster</name>
    <name type="synonym">Crassostrea gigas</name>
    <dbReference type="NCBI Taxonomy" id="29159"/>
    <lineage>
        <taxon>Eukaryota</taxon>
        <taxon>Metazoa</taxon>
        <taxon>Spiralia</taxon>
        <taxon>Lophotrochozoa</taxon>
        <taxon>Mollusca</taxon>
        <taxon>Bivalvia</taxon>
        <taxon>Autobranchia</taxon>
        <taxon>Pteriomorphia</taxon>
        <taxon>Ostreida</taxon>
        <taxon>Ostreoidea</taxon>
        <taxon>Ostreidae</taxon>
        <taxon>Magallana</taxon>
    </lineage>
</organism>
<name>A0A8W8NZY5_MAGGI</name>
<dbReference type="PANTHER" id="PTHR31912:SF34">
    <property type="entry name" value="NOTOCHORD-RELATED PROTEIN"/>
    <property type="match status" value="1"/>
</dbReference>
<evidence type="ECO:0008006" key="4">
    <source>
        <dbReference type="Google" id="ProtNLM"/>
    </source>
</evidence>
<proteinExistence type="predicted"/>
<keyword evidence="3" id="KW-1185">Reference proteome</keyword>
<reference evidence="2" key="1">
    <citation type="submission" date="2022-08" db="UniProtKB">
        <authorList>
            <consortium name="EnsemblMetazoa"/>
        </authorList>
    </citation>
    <scope>IDENTIFICATION</scope>
    <source>
        <strain evidence="2">05x7-T-G4-1.051#20</strain>
    </source>
</reference>
<dbReference type="EnsemblMetazoa" id="G7844.1">
    <property type="protein sequence ID" value="G7844.1:cds"/>
    <property type="gene ID" value="G7844"/>
</dbReference>